<proteinExistence type="predicted"/>
<dbReference type="EMBL" id="NIDE01000001">
    <property type="protein sequence ID" value="OWK46609.1"/>
    <property type="molecule type" value="Genomic_DNA"/>
</dbReference>
<dbReference type="AlphaFoldDB" id="A0A225EB50"/>
<dbReference type="Proteomes" id="UP000214646">
    <property type="component" value="Unassembled WGS sequence"/>
</dbReference>
<dbReference type="InterPro" id="IPR035421">
    <property type="entry name" value="Terminase_6C"/>
</dbReference>
<comment type="caution">
    <text evidence="3">The sequence shown here is derived from an EMBL/GenBank/DDBJ whole genome shotgun (WGS) entry which is preliminary data.</text>
</comment>
<evidence type="ECO:0000313" key="4">
    <source>
        <dbReference type="Proteomes" id="UP000214646"/>
    </source>
</evidence>
<dbReference type="OrthoDB" id="234671at2"/>
<sequence length="423" mass="48222">MLTVSHGERLAMRDAAATRDLINHPLYQQYFGGLYTLTADQNAKGFYTTNKMGSRLALGVQSNVSGQNADMILADDILDYDKAKSEVERQNVKDFWTGTLTQRLAIGNNKDRILLIGHRVHEDDVFNLVYDTFGNSGEWTYLVLPAEGNPTVTNSYHNAIGWKDKREEGELLNEERFPREVLDNKKKEMRHKYQCLFNQDPAPSGGDLFKPQWFRHYTEDATHYNLGGKLVEKSKAWRFATVDTAVTVAAHSDYTVCQVWSVIGQDMVLVHQLRKRLDGNRLIPALNEVYQSYQPQFLVIESEFVGKFVQDQLKALNVPVKSFRTSGQGGKETRAVAAEIRVEAGRVWFPSNQPWVSELERELLSFPHGKHDDQVDALAMAAIQADKYLGKLEPELTPEELREKSQREADRMFKEMLFSGLPF</sequence>
<keyword evidence="4" id="KW-1185">Reference proteome</keyword>
<evidence type="ECO:0000313" key="3">
    <source>
        <dbReference type="EMBL" id="OWK46609.1"/>
    </source>
</evidence>
<keyword evidence="1" id="KW-1188">Viral release from host cell</keyword>
<accession>A0A225EB50</accession>
<evidence type="ECO:0000256" key="1">
    <source>
        <dbReference type="ARBA" id="ARBA00022612"/>
    </source>
</evidence>
<feature type="domain" description="Terminase large subunit gp17-like C-terminal" evidence="2">
    <location>
        <begin position="241"/>
        <end position="382"/>
    </location>
</feature>
<name>A0A225EB50_9BACT</name>
<organism evidence="3 4">
    <name type="scientific">Fimbriiglobus ruber</name>
    <dbReference type="NCBI Taxonomy" id="1908690"/>
    <lineage>
        <taxon>Bacteria</taxon>
        <taxon>Pseudomonadati</taxon>
        <taxon>Planctomycetota</taxon>
        <taxon>Planctomycetia</taxon>
        <taxon>Gemmatales</taxon>
        <taxon>Gemmataceae</taxon>
        <taxon>Fimbriiglobus</taxon>
    </lineage>
</organism>
<dbReference type="RefSeq" id="WP_088251815.1">
    <property type="nucleotide sequence ID" value="NZ_NIDE01000001.1"/>
</dbReference>
<dbReference type="InterPro" id="IPR006517">
    <property type="entry name" value="Phage_terminase_lsu-like_C"/>
</dbReference>
<evidence type="ECO:0000259" key="2">
    <source>
        <dbReference type="Pfam" id="PF17289"/>
    </source>
</evidence>
<gene>
    <name evidence="3" type="ORF">FRUB_00308</name>
</gene>
<dbReference type="Pfam" id="PF17289">
    <property type="entry name" value="Terminase_6C"/>
    <property type="match status" value="1"/>
</dbReference>
<reference evidence="4" key="1">
    <citation type="submission" date="2017-06" db="EMBL/GenBank/DDBJ databases">
        <title>Genome analysis of Fimbriiglobus ruber SP5, the first member of the order Planctomycetales with confirmed chitinolytic capability.</title>
        <authorList>
            <person name="Ravin N.V."/>
            <person name="Rakitin A.L."/>
            <person name="Ivanova A.A."/>
            <person name="Beletsky A.V."/>
            <person name="Kulichevskaya I.S."/>
            <person name="Mardanov A.V."/>
            <person name="Dedysh S.N."/>
        </authorList>
    </citation>
    <scope>NUCLEOTIDE SEQUENCE [LARGE SCALE GENOMIC DNA]</scope>
    <source>
        <strain evidence="4">SP5</strain>
    </source>
</reference>
<dbReference type="Gene3D" id="3.30.420.240">
    <property type="match status" value="1"/>
</dbReference>
<dbReference type="NCBIfam" id="TIGR01630">
    <property type="entry name" value="psiM2_ORF9"/>
    <property type="match status" value="1"/>
</dbReference>
<protein>
    <submittedName>
        <fullName evidence="3">Phage terminase, large subunit</fullName>
    </submittedName>
</protein>